<accession>Q2CG21</accession>
<dbReference type="GO" id="GO:0005886">
    <property type="term" value="C:plasma membrane"/>
    <property type="evidence" value="ECO:0007669"/>
    <property type="project" value="UniProtKB-SubCell"/>
</dbReference>
<dbReference type="PANTHER" id="PTHR30619:SF1">
    <property type="entry name" value="RECOMBINATION PROTEIN 2"/>
    <property type="match status" value="1"/>
</dbReference>
<evidence type="ECO:0000256" key="1">
    <source>
        <dbReference type="ARBA" id="ARBA00004651"/>
    </source>
</evidence>
<dbReference type="HOGENOM" id="CLU_354456_0_0_5"/>
<evidence type="ECO:0000313" key="10">
    <source>
        <dbReference type="EMBL" id="EAR51521.1"/>
    </source>
</evidence>
<feature type="transmembrane region" description="Helical" evidence="7">
    <location>
        <begin position="235"/>
        <end position="256"/>
    </location>
</feature>
<name>Q2CG21_OCEGH</name>
<evidence type="ECO:0000256" key="5">
    <source>
        <dbReference type="ARBA" id="ARBA00023136"/>
    </source>
</evidence>
<keyword evidence="11" id="KW-1185">Reference proteome</keyword>
<evidence type="ECO:0000259" key="8">
    <source>
        <dbReference type="Pfam" id="PF03772"/>
    </source>
</evidence>
<evidence type="ECO:0000256" key="3">
    <source>
        <dbReference type="ARBA" id="ARBA00022692"/>
    </source>
</evidence>
<keyword evidence="3 7" id="KW-0812">Transmembrane</keyword>
<feature type="compositionally biased region" description="Basic residues" evidence="6">
    <location>
        <begin position="633"/>
        <end position="642"/>
    </location>
</feature>
<feature type="domain" description="DUF4131" evidence="9">
    <location>
        <begin position="22"/>
        <end position="173"/>
    </location>
</feature>
<keyword evidence="2" id="KW-1003">Cell membrane</keyword>
<evidence type="ECO:0000256" key="2">
    <source>
        <dbReference type="ARBA" id="ARBA00022475"/>
    </source>
</evidence>
<sequence>MPVCLGAGIGIYFALPVEPGPWARAGLAALAPALALAARRAGLLAGPVLLALALVAAGVSLASARAHAVAAPVLGFRYYGPVEGRVIRVDRSASDAVRLTLDRVRLEDVRRTPERVRVSLHGAQGWIAPRPGMVVILTGHLSPPGGPVEPGGFDFRRMAWFDRLGAVGYTRTPVLALAPPEATPGLWLQAARMRLSAAVQARVGGETGAFAAAIVTGDRSAMGQETLAELRATNLAHLLAISGLHMGMLTGFVFGLLRLGLAACPPLALRWPGKKIAAAAALLAGAGYLALSGGNVATERAFVMVAVMLVAVLAERRAITLRAVAVAAVIVLLRRPEELTGPGFQMSFAATVALVAVFAALRRAPWRLPRGLRGVAAVVVSSTVAGLATAPIAAAHFNMVSHYGLIANLASVPVMGAAVMPAAVLAACLWPLGLEGPALWVMEQGLGWILAVAEHVAGLEGAVGHVPAPPARAAAGGGGRAGAGAVAGAGARGGPRAAAGGGAALGPGRAARPAGQRERRAGGRADRGRPGAEPAAGRRVRRRHLARERRRGRHGAGHRRRARRRGRHGAPAGRAAPPARHRQARPRGGDGLRRGRPAGGQRDSRGAAPLPDARPGPAAPHRLRRRLGDARRPAPRVGRRARREAALDATRRAARRAARAARPAPHRGAPVARGRSRSRIASSPAAPGAASSDHETPRPRRPRRPPARHARNGRPGPLAGRVAEHRLHHDQHRRLERDHLRRPPARRHPGAGRSLVPPGRRGAGPRTARAGHRRRARGRDAARLPHPLPDVA</sequence>
<feature type="transmembrane region" description="Helical" evidence="7">
    <location>
        <begin position="409"/>
        <end position="432"/>
    </location>
</feature>
<feature type="transmembrane region" description="Helical" evidence="7">
    <location>
        <begin position="301"/>
        <end position="332"/>
    </location>
</feature>
<feature type="region of interest" description="Disordered" evidence="6">
    <location>
        <begin position="471"/>
        <end position="792"/>
    </location>
</feature>
<dbReference type="EMBL" id="AAOT01000011">
    <property type="protein sequence ID" value="EAR51521.1"/>
    <property type="molecule type" value="Genomic_DNA"/>
</dbReference>
<dbReference type="InterPro" id="IPR025405">
    <property type="entry name" value="DUF4131"/>
</dbReference>
<keyword evidence="5 7" id="KW-0472">Membrane</keyword>
<dbReference type="AlphaFoldDB" id="Q2CG21"/>
<feature type="transmembrane region" description="Helical" evidence="7">
    <location>
        <begin position="344"/>
        <end position="362"/>
    </location>
</feature>
<reference evidence="10 11" key="1">
    <citation type="journal article" date="2010" name="J. Bacteriol.">
        <title>Genome sequences of Oceanicola granulosus HTCC2516(T) and Oceanicola batsensis HTCC2597(TDelta).</title>
        <authorList>
            <person name="Thrash J.C."/>
            <person name="Cho J.C."/>
            <person name="Vergin K.L."/>
            <person name="Giovannoni S.J."/>
        </authorList>
    </citation>
    <scope>NUCLEOTIDE SEQUENCE [LARGE SCALE GENOMIC DNA]</scope>
    <source>
        <strain evidence="11">ATCC BAA-861 / DSM 15982 / KCTC 12143 / HTCC2516</strain>
    </source>
</reference>
<feature type="compositionally biased region" description="Basic residues" evidence="6">
    <location>
        <begin position="538"/>
        <end position="568"/>
    </location>
</feature>
<evidence type="ECO:0000256" key="7">
    <source>
        <dbReference type="SAM" id="Phobius"/>
    </source>
</evidence>
<feature type="compositionally biased region" description="Low complexity" evidence="6">
    <location>
        <begin position="569"/>
        <end position="578"/>
    </location>
</feature>
<organism evidence="10 11">
    <name type="scientific">Oceanicola granulosus (strain ATCC BAA-861 / DSM 15982 / KCTC 12143 / HTCC2516)</name>
    <dbReference type="NCBI Taxonomy" id="314256"/>
    <lineage>
        <taxon>Bacteria</taxon>
        <taxon>Pseudomonadati</taxon>
        <taxon>Pseudomonadota</taxon>
        <taxon>Alphaproteobacteria</taxon>
        <taxon>Rhodobacterales</taxon>
        <taxon>Roseobacteraceae</taxon>
        <taxon>Oceanicola</taxon>
    </lineage>
</organism>
<dbReference type="NCBIfam" id="TIGR00360">
    <property type="entry name" value="ComEC_N-term"/>
    <property type="match status" value="1"/>
</dbReference>
<dbReference type="Pfam" id="PF03772">
    <property type="entry name" value="Competence"/>
    <property type="match status" value="1"/>
</dbReference>
<evidence type="ECO:0000256" key="6">
    <source>
        <dbReference type="SAM" id="MobiDB-lite"/>
    </source>
</evidence>
<comment type="caution">
    <text evidence="10">The sequence shown here is derived from an EMBL/GenBank/DDBJ whole genome shotgun (WGS) entry which is preliminary data.</text>
</comment>
<feature type="compositionally biased region" description="Basic residues" evidence="6">
    <location>
        <begin position="699"/>
        <end position="712"/>
    </location>
</feature>
<dbReference type="Proteomes" id="UP000003635">
    <property type="component" value="Unassembled WGS sequence"/>
</dbReference>
<evidence type="ECO:0000256" key="4">
    <source>
        <dbReference type="ARBA" id="ARBA00022989"/>
    </source>
</evidence>
<feature type="transmembrane region" description="Helical" evidence="7">
    <location>
        <begin position="276"/>
        <end position="294"/>
    </location>
</feature>
<feature type="compositionally biased region" description="Low complexity" evidence="6">
    <location>
        <begin position="660"/>
        <end position="691"/>
    </location>
</feature>
<gene>
    <name evidence="10" type="ORF">OG2516_01341</name>
</gene>
<dbReference type="Pfam" id="PF13567">
    <property type="entry name" value="DUF4131"/>
    <property type="match status" value="1"/>
</dbReference>
<proteinExistence type="predicted"/>
<evidence type="ECO:0000313" key="11">
    <source>
        <dbReference type="Proteomes" id="UP000003635"/>
    </source>
</evidence>
<feature type="transmembrane region" description="Helical" evidence="7">
    <location>
        <begin position="374"/>
        <end position="397"/>
    </location>
</feature>
<dbReference type="InterPro" id="IPR004477">
    <property type="entry name" value="ComEC_N"/>
</dbReference>
<evidence type="ECO:0000259" key="9">
    <source>
        <dbReference type="Pfam" id="PF13567"/>
    </source>
</evidence>
<dbReference type="eggNOG" id="COG0658">
    <property type="taxonomic scope" value="Bacteria"/>
</dbReference>
<dbReference type="STRING" id="314256.OG2516_01341"/>
<feature type="compositionally biased region" description="Basic and acidic residues" evidence="6">
    <location>
        <begin position="515"/>
        <end position="530"/>
    </location>
</feature>
<dbReference type="PANTHER" id="PTHR30619">
    <property type="entry name" value="DNA INTERNALIZATION/COMPETENCE PROTEIN COMEC/REC2"/>
    <property type="match status" value="1"/>
</dbReference>
<feature type="compositionally biased region" description="Gly residues" evidence="6">
    <location>
        <begin position="475"/>
        <end position="505"/>
    </location>
</feature>
<keyword evidence="4 7" id="KW-1133">Transmembrane helix</keyword>
<protein>
    <submittedName>
        <fullName evidence="10">Putative Competence protein</fullName>
    </submittedName>
</protein>
<feature type="transmembrane region" description="Helical" evidence="7">
    <location>
        <begin position="43"/>
        <end position="62"/>
    </location>
</feature>
<feature type="domain" description="ComEC/Rec2-related protein" evidence="8">
    <location>
        <begin position="214"/>
        <end position="475"/>
    </location>
</feature>
<comment type="subcellular location">
    <subcellularLocation>
        <location evidence="1">Cell membrane</location>
        <topology evidence="1">Multi-pass membrane protein</topology>
    </subcellularLocation>
</comment>
<feature type="compositionally biased region" description="Basic and acidic residues" evidence="6">
    <location>
        <begin position="722"/>
        <end position="741"/>
    </location>
</feature>
<dbReference type="InterPro" id="IPR052159">
    <property type="entry name" value="Competence_DNA_uptake"/>
</dbReference>